<name>A0ACC0VQ69_9STRA</name>
<sequence>MANHIFSHDLFRVKTKKLEPPLSACIMAQSASTDDARRELWRYLTSKINATLSEKDGEVVSIRRRFYSSDIVLQGGCRGILTSFNRRVEHERCSSIHEQNVTFELAVQWDALDVRYRTCSETFPTSSRVRSSLLHTFHRVSGHRSERQDAQSRNETQEHQSIDRDGVKHLLQEVPEMHRTEDARASLVVGDDLVIAETEGHKLEQLRNLHKLFQEGFLTVTDYRSRRLQLVDALSNGDQTMPHTPLDDMVSNKVPIVYRDPPDFSTLRERDAIKHVFNSAQCTWTSSRIQVKIEATPFAKGGLRQVFHLQDLSMLARATRDETDGTRASYVAKIALDPHEHLDTYFKDVEMQAVAAKYATLYNSYHPPRRVEFLEACILQLLPRGRGHDGIASSSSSCGPLRGTICGVEPFIAGEYHKHNNNCGYVSDLERNTPQTFSHFTYEASGHELLVVDIQGVGDHYTDPQIHTRRGKEFGKGNLALRGIERFLASHRCNAICRYLKLPLINPKDEGKRVHGTVPSERYMQQPRIAIDQVDTVLCHYYSDFEPWKKYKKRMRKKRAKQLRTGSRRLERVQARDHRVRVDASTQDRAGRHSSSRFRDALLGDQHRACSSFACVGVMQCIVS</sequence>
<protein>
    <submittedName>
        <fullName evidence="1">Uncharacterized protein</fullName>
    </submittedName>
</protein>
<reference evidence="1 2" key="1">
    <citation type="journal article" date="2022" name="bioRxiv">
        <title>The genome of the oomycete Peronosclerospora sorghi, a cosmopolitan pathogen of maize and sorghum, is inflated with dispersed pseudogenes.</title>
        <authorList>
            <person name="Fletcher K."/>
            <person name="Martin F."/>
            <person name="Isakeit T."/>
            <person name="Cavanaugh K."/>
            <person name="Magill C."/>
            <person name="Michelmore R."/>
        </authorList>
    </citation>
    <scope>NUCLEOTIDE SEQUENCE [LARGE SCALE GENOMIC DNA]</scope>
    <source>
        <strain evidence="1">P6</strain>
    </source>
</reference>
<dbReference type="Proteomes" id="UP001163321">
    <property type="component" value="Chromosome 8"/>
</dbReference>
<proteinExistence type="predicted"/>
<organism evidence="1 2">
    <name type="scientific">Peronosclerospora sorghi</name>
    <dbReference type="NCBI Taxonomy" id="230839"/>
    <lineage>
        <taxon>Eukaryota</taxon>
        <taxon>Sar</taxon>
        <taxon>Stramenopiles</taxon>
        <taxon>Oomycota</taxon>
        <taxon>Peronosporomycetes</taxon>
        <taxon>Peronosporales</taxon>
        <taxon>Peronosporaceae</taxon>
        <taxon>Peronosclerospora</taxon>
    </lineage>
</organism>
<evidence type="ECO:0000313" key="2">
    <source>
        <dbReference type="Proteomes" id="UP001163321"/>
    </source>
</evidence>
<dbReference type="EMBL" id="CM047587">
    <property type="protein sequence ID" value="KAI9908231.1"/>
    <property type="molecule type" value="Genomic_DNA"/>
</dbReference>
<comment type="caution">
    <text evidence="1">The sequence shown here is derived from an EMBL/GenBank/DDBJ whole genome shotgun (WGS) entry which is preliminary data.</text>
</comment>
<keyword evidence="2" id="KW-1185">Reference proteome</keyword>
<evidence type="ECO:0000313" key="1">
    <source>
        <dbReference type="EMBL" id="KAI9908231.1"/>
    </source>
</evidence>
<gene>
    <name evidence="1" type="ORF">PsorP6_003014</name>
</gene>
<accession>A0ACC0VQ69</accession>